<dbReference type="AlphaFoldDB" id="A0A7L7KT58"/>
<dbReference type="Gene3D" id="1.10.340.30">
    <property type="entry name" value="Hypothetical protein, domain 2"/>
    <property type="match status" value="1"/>
</dbReference>
<feature type="binding site" evidence="1">
    <location>
        <position position="184"/>
    </location>
    <ligand>
        <name>Zn(2+)</name>
        <dbReference type="ChEBI" id="CHEBI:29105"/>
    </ligand>
</feature>
<accession>A0A7L7KT58</accession>
<dbReference type="RefSeq" id="WP_258876909.1">
    <property type="nucleotide sequence ID" value="NZ_CP048914.1"/>
</dbReference>
<name>A0A7L7KT58_9MOLU</name>
<dbReference type="PANTHER" id="PTHR30037:SF4">
    <property type="entry name" value="DNA-3-METHYLADENINE GLYCOSYLASE I"/>
    <property type="match status" value="1"/>
</dbReference>
<dbReference type="KEGG" id="xcl:G4Z02_05040"/>
<evidence type="ECO:0000313" key="2">
    <source>
        <dbReference type="EMBL" id="QMS85134.1"/>
    </source>
</evidence>
<dbReference type="SUPFAM" id="SSF48150">
    <property type="entry name" value="DNA-glycosylase"/>
    <property type="match status" value="1"/>
</dbReference>
<evidence type="ECO:0000256" key="1">
    <source>
        <dbReference type="PIRSR" id="PIRSR605019-1"/>
    </source>
</evidence>
<dbReference type="Pfam" id="PF03352">
    <property type="entry name" value="Adenine_glyco"/>
    <property type="match status" value="1"/>
</dbReference>
<keyword evidence="3" id="KW-1185">Reference proteome</keyword>
<dbReference type="EMBL" id="CP048914">
    <property type="protein sequence ID" value="QMS85134.1"/>
    <property type="molecule type" value="Genomic_DNA"/>
</dbReference>
<protein>
    <submittedName>
        <fullName evidence="2">DNA-3-methyladenine glycosylase I</fullName>
    </submittedName>
</protein>
<dbReference type="GO" id="GO:0046872">
    <property type="term" value="F:metal ion binding"/>
    <property type="evidence" value="ECO:0007669"/>
    <property type="project" value="UniProtKB-KW"/>
</dbReference>
<sequence>MNDGKTRCFGNKEGQELYAKYHDEEWGIPVHDDRVLFEFLILEGAQAGLNWYTVLKKREGYREAFKGFDPLLVSKMTDDELEALRENPNIIRNKLKIYSARKNAIAFLKIQEEYGSFDKFLWSYVDYKPIINHHTSFKTVPVTTPISDALSKELKKRGMTFVGSTIMYAYMQAIGMVDDHLESCHIRQQ</sequence>
<reference evidence="2 3" key="1">
    <citation type="submission" date="2020-02" db="EMBL/GenBank/DDBJ databases">
        <authorList>
            <person name="Zheng R.K."/>
            <person name="Sun C.M."/>
        </authorList>
    </citation>
    <scope>NUCLEOTIDE SEQUENCE [LARGE SCALE GENOMIC DNA]</scope>
    <source>
        <strain evidence="3">zrk13</strain>
    </source>
</reference>
<dbReference type="PANTHER" id="PTHR30037">
    <property type="entry name" value="DNA-3-METHYLADENINE GLYCOSYLASE 1"/>
    <property type="match status" value="1"/>
</dbReference>
<keyword evidence="1" id="KW-0862">Zinc</keyword>
<organism evidence="2 3">
    <name type="scientific">Candidatus Xianfuyuplasma coldseepsis</name>
    <dbReference type="NCBI Taxonomy" id="2782163"/>
    <lineage>
        <taxon>Bacteria</taxon>
        <taxon>Bacillati</taxon>
        <taxon>Mycoplasmatota</taxon>
        <taxon>Mollicutes</taxon>
        <taxon>Candidatus Izemoplasmatales</taxon>
        <taxon>Candidatus Izemoplasmataceae</taxon>
        <taxon>Candidatus Xianfuyuplasma</taxon>
    </lineage>
</organism>
<feature type="binding site" evidence="1">
    <location>
        <position position="180"/>
    </location>
    <ligand>
        <name>Zn(2+)</name>
        <dbReference type="ChEBI" id="CHEBI:29105"/>
    </ligand>
</feature>
<dbReference type="GO" id="GO:0006284">
    <property type="term" value="P:base-excision repair"/>
    <property type="evidence" value="ECO:0007669"/>
    <property type="project" value="InterPro"/>
</dbReference>
<feature type="binding site" evidence="1">
    <location>
        <position position="22"/>
    </location>
    <ligand>
        <name>Zn(2+)</name>
        <dbReference type="ChEBI" id="CHEBI:29105"/>
    </ligand>
</feature>
<feature type="binding site" evidence="1">
    <location>
        <position position="8"/>
    </location>
    <ligand>
        <name>Zn(2+)</name>
        <dbReference type="ChEBI" id="CHEBI:29105"/>
    </ligand>
</feature>
<dbReference type="GO" id="GO:0008725">
    <property type="term" value="F:DNA-3-methyladenine glycosylase activity"/>
    <property type="evidence" value="ECO:0007669"/>
    <property type="project" value="InterPro"/>
</dbReference>
<dbReference type="InterPro" id="IPR052891">
    <property type="entry name" value="DNA-3mA_glycosylase"/>
</dbReference>
<dbReference type="Proteomes" id="UP000514720">
    <property type="component" value="Chromosome"/>
</dbReference>
<keyword evidence="1" id="KW-0479">Metal-binding</keyword>
<proteinExistence type="predicted"/>
<evidence type="ECO:0000313" key="3">
    <source>
        <dbReference type="Proteomes" id="UP000514720"/>
    </source>
</evidence>
<gene>
    <name evidence="2" type="ORF">G4Z02_05040</name>
</gene>
<dbReference type="InterPro" id="IPR005019">
    <property type="entry name" value="Adenine_glyco"/>
</dbReference>
<dbReference type="InterPro" id="IPR011257">
    <property type="entry name" value="DNA_glycosylase"/>
</dbReference>